<keyword evidence="3" id="KW-1185">Reference proteome</keyword>
<reference evidence="2" key="1">
    <citation type="journal article" date="2022" name="bioRxiv">
        <title>Sequencing and chromosome-scale assembly of the giantPleurodeles waltlgenome.</title>
        <authorList>
            <person name="Brown T."/>
            <person name="Elewa A."/>
            <person name="Iarovenko S."/>
            <person name="Subramanian E."/>
            <person name="Araus A.J."/>
            <person name="Petzold A."/>
            <person name="Susuki M."/>
            <person name="Suzuki K.-i.T."/>
            <person name="Hayashi T."/>
            <person name="Toyoda A."/>
            <person name="Oliveira C."/>
            <person name="Osipova E."/>
            <person name="Leigh N.D."/>
            <person name="Simon A."/>
            <person name="Yun M.H."/>
        </authorList>
    </citation>
    <scope>NUCLEOTIDE SEQUENCE</scope>
    <source>
        <strain evidence="2">20211129_DDA</strain>
        <tissue evidence="2">Liver</tissue>
    </source>
</reference>
<feature type="compositionally biased region" description="Basic residues" evidence="1">
    <location>
        <begin position="1"/>
        <end position="25"/>
    </location>
</feature>
<feature type="compositionally biased region" description="Basic and acidic residues" evidence="1">
    <location>
        <begin position="33"/>
        <end position="45"/>
    </location>
</feature>
<dbReference type="AlphaFoldDB" id="A0AAV7RRP0"/>
<feature type="compositionally biased region" description="Basic and acidic residues" evidence="1">
    <location>
        <begin position="57"/>
        <end position="92"/>
    </location>
</feature>
<name>A0AAV7RRP0_PLEWA</name>
<dbReference type="Proteomes" id="UP001066276">
    <property type="component" value="Chromosome 5"/>
</dbReference>
<sequence>MRLALRKTWKKKREGGQRAIKKGRGKGGGMQNVEKKGKPKTPGERCKKKKLLRQKKVKEEPETKEGNDEDEKMKEELSPDENQMRGERRQDMKQTAGVDGLTWLRVIRRRVFYSPVFAVANCEFQLSGTHIPHGWPKDECQISQELLEALSESFRRAGGTNRPTALQFSPAEGC</sequence>
<accession>A0AAV7RRP0</accession>
<dbReference type="EMBL" id="JANPWB010000009">
    <property type="protein sequence ID" value="KAJ1154650.1"/>
    <property type="molecule type" value="Genomic_DNA"/>
</dbReference>
<protein>
    <submittedName>
        <fullName evidence="2">Uncharacterized protein</fullName>
    </submittedName>
</protein>
<evidence type="ECO:0000313" key="3">
    <source>
        <dbReference type="Proteomes" id="UP001066276"/>
    </source>
</evidence>
<comment type="caution">
    <text evidence="2">The sequence shown here is derived from an EMBL/GenBank/DDBJ whole genome shotgun (WGS) entry which is preliminary data.</text>
</comment>
<feature type="region of interest" description="Disordered" evidence="1">
    <location>
        <begin position="1"/>
        <end position="94"/>
    </location>
</feature>
<gene>
    <name evidence="2" type="ORF">NDU88_007393</name>
</gene>
<proteinExistence type="predicted"/>
<feature type="compositionally biased region" description="Basic residues" evidence="1">
    <location>
        <begin position="46"/>
        <end position="56"/>
    </location>
</feature>
<evidence type="ECO:0000313" key="2">
    <source>
        <dbReference type="EMBL" id="KAJ1154650.1"/>
    </source>
</evidence>
<evidence type="ECO:0000256" key="1">
    <source>
        <dbReference type="SAM" id="MobiDB-lite"/>
    </source>
</evidence>
<organism evidence="2 3">
    <name type="scientific">Pleurodeles waltl</name>
    <name type="common">Iberian ribbed newt</name>
    <dbReference type="NCBI Taxonomy" id="8319"/>
    <lineage>
        <taxon>Eukaryota</taxon>
        <taxon>Metazoa</taxon>
        <taxon>Chordata</taxon>
        <taxon>Craniata</taxon>
        <taxon>Vertebrata</taxon>
        <taxon>Euteleostomi</taxon>
        <taxon>Amphibia</taxon>
        <taxon>Batrachia</taxon>
        <taxon>Caudata</taxon>
        <taxon>Salamandroidea</taxon>
        <taxon>Salamandridae</taxon>
        <taxon>Pleurodelinae</taxon>
        <taxon>Pleurodeles</taxon>
    </lineage>
</organism>